<evidence type="ECO:0000256" key="2">
    <source>
        <dbReference type="SAM" id="SignalP"/>
    </source>
</evidence>
<feature type="compositionally biased region" description="Basic and acidic residues" evidence="1">
    <location>
        <begin position="172"/>
        <end position="184"/>
    </location>
</feature>
<evidence type="ECO:0000313" key="3">
    <source>
        <dbReference type="EMBL" id="CUC10956.1"/>
    </source>
</evidence>
<evidence type="ECO:0000256" key="1">
    <source>
        <dbReference type="SAM" id="MobiDB-lite"/>
    </source>
</evidence>
<dbReference type="EMBL" id="CDMZ01005921">
    <property type="protein sequence ID" value="CUC10956.1"/>
    <property type="molecule type" value="Genomic_DNA"/>
</dbReference>
<proteinExistence type="predicted"/>
<accession>A0A0K6SBE3</accession>
<feature type="compositionally biased region" description="Basic residues" evidence="1">
    <location>
        <begin position="242"/>
        <end position="254"/>
    </location>
</feature>
<protein>
    <submittedName>
        <fullName evidence="3">Uncharacterized protein</fullName>
    </submittedName>
</protein>
<feature type="region of interest" description="Disordered" evidence="1">
    <location>
        <begin position="166"/>
        <end position="258"/>
    </location>
</feature>
<dbReference type="Gene3D" id="2.40.128.20">
    <property type="match status" value="1"/>
</dbReference>
<dbReference type="VEuPathDB" id="CryptoDB:Cvel_13918"/>
<feature type="chain" id="PRO_5005508208" evidence="2">
    <location>
        <begin position="22"/>
        <end position="432"/>
    </location>
</feature>
<dbReference type="SUPFAM" id="SSF50814">
    <property type="entry name" value="Lipocalins"/>
    <property type="match status" value="1"/>
</dbReference>
<dbReference type="InterPro" id="IPR012674">
    <property type="entry name" value="Calycin"/>
</dbReference>
<sequence length="432" mass="48690">MHWRQSDPSALAAFFVLLGLALKRSKILCRISPVLHCGDVLLKCLTDPDCRNALACAKQSMAAGSSGANDLIFNLTNWVPCCFPYDRQKFFSLTTCLDECFDTPISSREDGGMLHLPNKGKCDQPKPAPGFHPRILEGHWWLSAGMTELEWFDCQRVNVTRLEIGKQGDGAKSNEEGEIARRQSDGGSKMPSGPESVGERRDEESGTASLGSHHAFFGRSEPEGMGSSCLPRELPSLSPTSRRNKRRKGTKRRRELLPSPYEGHSEVWRMWEFYRGDIVDQRGRRVTKHAQDIGDFAVRTGAEGGSGENLEVGGRLFWNFDRPYTVLDFREDDFVLFHYCAALAPVRLPSTKWWSSLVLYSRTPTAPEEGVRTMEFHVQKMGFQRHDGSSHVRLTNNHEGEVIEREEKRAGGSSFQPFCFVKELDRPSLDFN</sequence>
<dbReference type="PhylomeDB" id="A0A0K6SBE3"/>
<dbReference type="AlphaFoldDB" id="A0A0K6SBE3"/>
<reference evidence="3" key="1">
    <citation type="submission" date="2014-11" db="EMBL/GenBank/DDBJ databases">
        <title>Molecular phylogeny of cliff fern family Woodsiaceae with morphological implications.</title>
        <authorList>
            <person name="Shao Y.-Z."/>
            <person name="Wei R."/>
            <person name="Zhang X.-C."/>
        </authorList>
    </citation>
    <scope>NUCLEOTIDE SEQUENCE</scope>
</reference>
<gene>
    <name evidence="3" type="ORF">Cvel_13918.t2.CR1</name>
</gene>
<keyword evidence="2" id="KW-0732">Signal</keyword>
<organism evidence="3">
    <name type="scientific">Chromera velia CCMP2878</name>
    <dbReference type="NCBI Taxonomy" id="1169474"/>
    <lineage>
        <taxon>Eukaryota</taxon>
        <taxon>Sar</taxon>
        <taxon>Alveolata</taxon>
        <taxon>Colpodellida</taxon>
        <taxon>Chromeraceae</taxon>
        <taxon>Chromera</taxon>
    </lineage>
</organism>
<name>A0A0K6SBE3_9ALVE</name>
<feature type="signal peptide" evidence="2">
    <location>
        <begin position="1"/>
        <end position="21"/>
    </location>
</feature>